<gene>
    <name evidence="1" type="ORF">SB593_25785</name>
</gene>
<protein>
    <recommendedName>
        <fullName evidence="3">Short-chain dehydrogenase</fullName>
    </recommendedName>
</protein>
<name>A0ABU5WUA3_9BURK</name>
<organism evidence="1 2">
    <name type="scientific">Burkholderia anthinoferrum</name>
    <dbReference type="NCBI Taxonomy" id="3090833"/>
    <lineage>
        <taxon>Bacteria</taxon>
        <taxon>Pseudomonadati</taxon>
        <taxon>Pseudomonadota</taxon>
        <taxon>Betaproteobacteria</taxon>
        <taxon>Burkholderiales</taxon>
        <taxon>Burkholderiaceae</taxon>
        <taxon>Burkholderia</taxon>
    </lineage>
</organism>
<comment type="caution">
    <text evidence="1">The sequence shown here is derived from an EMBL/GenBank/DDBJ whole genome shotgun (WGS) entry which is preliminary data.</text>
</comment>
<evidence type="ECO:0000313" key="1">
    <source>
        <dbReference type="EMBL" id="MEB2582360.1"/>
    </source>
</evidence>
<sequence>MNLTEARSKISEWLVEAPLYETLFEYEEKSAVSAIYALTTTDAPFDMYCPGCRAHSTYTPIPSDEARRRGLAAEIATREGMKNPMVEVEDFQIEARCARSFGHTARFIFLHIRGESVQKIGQFPSLADLSIPDTSQFEKALGQDRVRELNKAIGLAAHGVGVGSYIYLRRVFESLVEEAHKLAQSGTSWDEEKYRQSRMLEKIELVASHLPKFLVENPQLYGILSKHIHELSEKDCLANFELMKEAVLIIARDKKSALDEAAHRERTTKLIGKVNSAIAGKID</sequence>
<keyword evidence="2" id="KW-1185">Reference proteome</keyword>
<dbReference type="EMBL" id="JAWRLE010000049">
    <property type="protein sequence ID" value="MEB2582360.1"/>
    <property type="molecule type" value="Genomic_DNA"/>
</dbReference>
<proteinExistence type="predicted"/>
<evidence type="ECO:0000313" key="2">
    <source>
        <dbReference type="Proteomes" id="UP001304467"/>
    </source>
</evidence>
<dbReference type="RefSeq" id="WP_323620795.1">
    <property type="nucleotide sequence ID" value="NZ_JAWRKY010000001.1"/>
</dbReference>
<dbReference type="Proteomes" id="UP001304467">
    <property type="component" value="Unassembled WGS sequence"/>
</dbReference>
<reference evidence="1 2" key="1">
    <citation type="journal article" date="2023" name="Front. Microbiol.">
        <title>Genomic analyses of Burkholderia respiratory isolates indicates two evolutionarily distinct B. anthina clades.</title>
        <authorList>
            <person name="Pham A."/>
            <person name="Volmer J.G."/>
            <person name="Chambers D.C."/>
            <person name="Smith D.J."/>
            <person name="Reid D.W."/>
            <person name="Burr L."/>
            <person name="Wells T.J."/>
        </authorList>
    </citation>
    <scope>NUCLEOTIDE SEQUENCE [LARGE SCALE GENOMIC DNA]</scope>
    <source>
        <strain evidence="1 2">BCCIQ07A</strain>
    </source>
</reference>
<accession>A0ABU5WUA3</accession>
<evidence type="ECO:0008006" key="3">
    <source>
        <dbReference type="Google" id="ProtNLM"/>
    </source>
</evidence>